<keyword evidence="1" id="KW-1133">Transmembrane helix</keyword>
<dbReference type="AlphaFoldDB" id="A0A4P9WIZ5"/>
<name>A0A4P9WIZ5_9FUNG</name>
<keyword evidence="1" id="KW-0812">Transmembrane</keyword>
<dbReference type="InterPro" id="IPR025461">
    <property type="entry name" value="ABA4-like"/>
</dbReference>
<keyword evidence="3" id="KW-1185">Reference proteome</keyword>
<organism evidence="2 3">
    <name type="scientific">Blyttiomyces helicus</name>
    <dbReference type="NCBI Taxonomy" id="388810"/>
    <lineage>
        <taxon>Eukaryota</taxon>
        <taxon>Fungi</taxon>
        <taxon>Fungi incertae sedis</taxon>
        <taxon>Chytridiomycota</taxon>
        <taxon>Chytridiomycota incertae sedis</taxon>
        <taxon>Chytridiomycetes</taxon>
        <taxon>Chytridiomycetes incertae sedis</taxon>
        <taxon>Blyttiomyces</taxon>
    </lineage>
</organism>
<feature type="transmembrane region" description="Helical" evidence="1">
    <location>
        <begin position="69"/>
        <end position="89"/>
    </location>
</feature>
<dbReference type="EMBL" id="KZ994461">
    <property type="protein sequence ID" value="RKO92879.1"/>
    <property type="molecule type" value="Genomic_DNA"/>
</dbReference>
<evidence type="ECO:0000313" key="2">
    <source>
        <dbReference type="EMBL" id="RKO92879.1"/>
    </source>
</evidence>
<accession>A0A4P9WIZ5</accession>
<dbReference type="Proteomes" id="UP000269721">
    <property type="component" value="Unassembled WGS sequence"/>
</dbReference>
<dbReference type="OrthoDB" id="2154644at2759"/>
<evidence type="ECO:0000256" key="1">
    <source>
        <dbReference type="SAM" id="Phobius"/>
    </source>
</evidence>
<proteinExistence type="predicted"/>
<gene>
    <name evidence="2" type="ORF">BDK51DRAFT_30474</name>
</gene>
<keyword evidence="1" id="KW-0472">Membrane</keyword>
<sequence length="121" mass="13271">MDPLQPYYDDAIKYIRIWKKAFKLSPEYPAIYKAEVTDRVPVLFQLASVAVAGNYIAQDAANTGIPRVIVAPILIMTLMFAPVGFMLYAPLRRIAGAKSAWLSHSLPAAAAVGGKKGKKEY</sequence>
<protein>
    <submittedName>
        <fullName evidence="2">Uncharacterized protein</fullName>
    </submittedName>
</protein>
<evidence type="ECO:0000313" key="3">
    <source>
        <dbReference type="Proteomes" id="UP000269721"/>
    </source>
</evidence>
<dbReference type="Pfam" id="PF14108">
    <property type="entry name" value="ABA4-like"/>
    <property type="match status" value="1"/>
</dbReference>
<reference evidence="3" key="1">
    <citation type="journal article" date="2018" name="Nat. Microbiol.">
        <title>Leveraging single-cell genomics to expand the fungal tree of life.</title>
        <authorList>
            <person name="Ahrendt S.R."/>
            <person name="Quandt C.A."/>
            <person name="Ciobanu D."/>
            <person name="Clum A."/>
            <person name="Salamov A."/>
            <person name="Andreopoulos B."/>
            <person name="Cheng J.F."/>
            <person name="Woyke T."/>
            <person name="Pelin A."/>
            <person name="Henrissat B."/>
            <person name="Reynolds N.K."/>
            <person name="Benny G.L."/>
            <person name="Smith M.E."/>
            <person name="James T.Y."/>
            <person name="Grigoriev I.V."/>
        </authorList>
    </citation>
    <scope>NUCLEOTIDE SEQUENCE [LARGE SCALE GENOMIC DNA]</scope>
</reference>